<comment type="caution">
    <text evidence="1">The sequence shown here is derived from an EMBL/GenBank/DDBJ whole genome shotgun (WGS) entry which is preliminary data.</text>
</comment>
<name>A0ACB5U413_AMBMO</name>
<evidence type="ECO:0000313" key="2">
    <source>
        <dbReference type="Proteomes" id="UP001165064"/>
    </source>
</evidence>
<protein>
    <submittedName>
        <fullName evidence="1">Unnamed protein product</fullName>
    </submittedName>
</protein>
<sequence length="180" mass="20443">MSELTYPSHRQVVTAFYNTCWYLGAIVAAWVTFGTRNVGGEWCWRIPSICQGFWPIVQTLFIYFVPESPRWLISKGRIDEARALLMKYHANDNEEIGGPLVDFEIAEISAAIEAERIAAKYSYRDFLKTPGNRKRLFYVIFVGFAMQMSGNGLVSYYLSKVLDSIGITSQDEKLVVNGVC</sequence>
<evidence type="ECO:0000313" key="1">
    <source>
        <dbReference type="EMBL" id="GMF01579.1"/>
    </source>
</evidence>
<dbReference type="Proteomes" id="UP001165064">
    <property type="component" value="Unassembled WGS sequence"/>
</dbReference>
<dbReference type="EMBL" id="BSXS01011964">
    <property type="protein sequence ID" value="GMF01579.1"/>
    <property type="molecule type" value="Genomic_DNA"/>
</dbReference>
<proteinExistence type="predicted"/>
<organism evidence="1 2">
    <name type="scientific">Ambrosiozyma monospora</name>
    <name type="common">Yeast</name>
    <name type="synonym">Endomycopsis monosporus</name>
    <dbReference type="NCBI Taxonomy" id="43982"/>
    <lineage>
        <taxon>Eukaryota</taxon>
        <taxon>Fungi</taxon>
        <taxon>Dikarya</taxon>
        <taxon>Ascomycota</taxon>
        <taxon>Saccharomycotina</taxon>
        <taxon>Pichiomycetes</taxon>
        <taxon>Pichiales</taxon>
        <taxon>Pichiaceae</taxon>
        <taxon>Ambrosiozyma</taxon>
    </lineage>
</organism>
<accession>A0ACB5U413</accession>
<reference evidence="1" key="1">
    <citation type="submission" date="2023-04" db="EMBL/GenBank/DDBJ databases">
        <title>Ambrosiozyma monospora NBRC 10751.</title>
        <authorList>
            <person name="Ichikawa N."/>
            <person name="Sato H."/>
            <person name="Tonouchi N."/>
        </authorList>
    </citation>
    <scope>NUCLEOTIDE SEQUENCE</scope>
    <source>
        <strain evidence="1">NBRC 10751</strain>
    </source>
</reference>
<gene>
    <name evidence="1" type="ORF">Amon02_001129300</name>
</gene>
<keyword evidence="2" id="KW-1185">Reference proteome</keyword>